<name>A0A1R2CI17_9CILI</name>
<dbReference type="EMBL" id="MPUH01000144">
    <property type="protein sequence ID" value="OMJ88679.1"/>
    <property type="molecule type" value="Genomic_DNA"/>
</dbReference>
<keyword evidence="4" id="KW-1185">Reference proteome</keyword>
<dbReference type="AlphaFoldDB" id="A0A1R2CI17"/>
<keyword evidence="1" id="KW-0175">Coiled coil</keyword>
<accession>A0A1R2CI17</accession>
<sequence>MQPPLINWETPFLYKIQLHQKGHQIISQVESLLTGRKVTSSIYGLNEINFRAFLKTKSSAFTKFFIVIPQSLKLVFINGLRGGGCAGSRRSKSISISQDKKSNETSQLKSSTHVKSISTDRGVKEDFEIDIEVSAEELKKKNELQYRASSVADSIAEQMRTGVLDNDVLDELLEISPYKCINPFAITSTIIMSFDSSKLWVCDHWIEERAKISRICRKFMMADFIVNKGRAFLSKDESSELLKKMNTVKQIINKNMDSLPEICTLIEVNVMVSLIGRAKSIESTIMQVFKHCMNVLKILVSLYKKELDGALAMVIRYIKEFSYNRKKSYEDYMYEIDLIENTIDADPSPKEVLEGYINDQLSQFETLEWEKQHILIGFICGAIVKKKISIEFSSSYLRTKFSKFITSSNEKIKQKTAICIRYFIGSDIIEIKKFGDNFRRQLLDSEIKDGIKKILNLHALASVESGLLRMRTSKKIDMKIQLDKIKEMMIQSMNGTLEDQNSAQEEVRREIKDIKDKVLNDAMRKKNDLIKIICKMKSELLIKQNGYNNDRKLIINDEEWEGVKKAQSSEILDKVEKSFNDISSNKAAAEIGMKEVEDGLNSKDTEEKKKTFSILITVKQLYAKFLIRYDKAKAIYNNNSQARESLKLTKDTLVQKILDSPLEPVDFGGPIILTEQKERHIDLWYNDVESAFEDLNFGKIVGSGTNDFSLFDEQIKKYDSLKEKHEDLKSNIVNIIRKKIDDTEIFLQEYFLRLKNCKPKIMQEIFTALSSITSFEKSVKDVNESYEEFHPELTKLINRVHTVHPEIQISKSVMDKFSTDPFTYLLRNKEKVAEFTYGQGKNTFIDATGLTNSTIKMGNRSSGSTYSYQPANVSYNSYPSAPTQPNPYGQYTQPNLYTQPNPYGQPPNPYAQPNPYGQPPNPYTQSNPYGQYGTGYQNPYPARK</sequence>
<evidence type="ECO:0000313" key="4">
    <source>
        <dbReference type="Proteomes" id="UP000187209"/>
    </source>
</evidence>
<evidence type="ECO:0000313" key="3">
    <source>
        <dbReference type="EMBL" id="OMJ88679.1"/>
    </source>
</evidence>
<evidence type="ECO:0000256" key="2">
    <source>
        <dbReference type="SAM" id="MobiDB-lite"/>
    </source>
</evidence>
<evidence type="ECO:0000256" key="1">
    <source>
        <dbReference type="SAM" id="Coils"/>
    </source>
</evidence>
<reference evidence="3 4" key="1">
    <citation type="submission" date="2016-11" db="EMBL/GenBank/DDBJ databases">
        <title>The macronuclear genome of Stentor coeruleus: a giant cell with tiny introns.</title>
        <authorList>
            <person name="Slabodnick M."/>
            <person name="Ruby J.G."/>
            <person name="Reiff S.B."/>
            <person name="Swart E.C."/>
            <person name="Gosai S."/>
            <person name="Prabakaran S."/>
            <person name="Witkowska E."/>
            <person name="Larue G.E."/>
            <person name="Fisher S."/>
            <person name="Freeman R.M."/>
            <person name="Gunawardena J."/>
            <person name="Chu W."/>
            <person name="Stover N.A."/>
            <person name="Gregory B.D."/>
            <person name="Nowacki M."/>
            <person name="Derisi J."/>
            <person name="Roy S.W."/>
            <person name="Marshall W.F."/>
            <person name="Sood P."/>
        </authorList>
    </citation>
    <scope>NUCLEOTIDE SEQUENCE [LARGE SCALE GENOMIC DNA]</scope>
    <source>
        <strain evidence="3">WM001</strain>
    </source>
</reference>
<feature type="region of interest" description="Disordered" evidence="2">
    <location>
        <begin position="877"/>
        <end position="944"/>
    </location>
</feature>
<feature type="coiled-coil region" evidence="1">
    <location>
        <begin position="711"/>
        <end position="738"/>
    </location>
</feature>
<proteinExistence type="predicted"/>
<feature type="region of interest" description="Disordered" evidence="2">
    <location>
        <begin position="84"/>
        <end position="113"/>
    </location>
</feature>
<feature type="compositionally biased region" description="Polar residues" evidence="2">
    <location>
        <begin position="104"/>
        <end position="113"/>
    </location>
</feature>
<feature type="compositionally biased region" description="Polar residues" evidence="2">
    <location>
        <begin position="924"/>
        <end position="937"/>
    </location>
</feature>
<gene>
    <name evidence="3" type="ORF">SteCoe_9297</name>
</gene>
<dbReference type="Proteomes" id="UP000187209">
    <property type="component" value="Unassembled WGS sequence"/>
</dbReference>
<feature type="compositionally biased region" description="Pro residues" evidence="2">
    <location>
        <begin position="903"/>
        <end position="922"/>
    </location>
</feature>
<comment type="caution">
    <text evidence="3">The sequence shown here is derived from an EMBL/GenBank/DDBJ whole genome shotgun (WGS) entry which is preliminary data.</text>
</comment>
<organism evidence="3 4">
    <name type="scientific">Stentor coeruleus</name>
    <dbReference type="NCBI Taxonomy" id="5963"/>
    <lineage>
        <taxon>Eukaryota</taxon>
        <taxon>Sar</taxon>
        <taxon>Alveolata</taxon>
        <taxon>Ciliophora</taxon>
        <taxon>Postciliodesmatophora</taxon>
        <taxon>Heterotrichea</taxon>
        <taxon>Heterotrichida</taxon>
        <taxon>Stentoridae</taxon>
        <taxon>Stentor</taxon>
    </lineage>
</organism>
<feature type="compositionally biased region" description="Polar residues" evidence="2">
    <location>
        <begin position="877"/>
        <end position="898"/>
    </location>
</feature>
<protein>
    <submittedName>
        <fullName evidence="3">Uncharacterized protein</fullName>
    </submittedName>
</protein>